<dbReference type="Proteomes" id="UP000241818">
    <property type="component" value="Unassembled WGS sequence"/>
</dbReference>
<dbReference type="InParanoid" id="A0A2T3B6K6"/>
<dbReference type="EMBL" id="KZ679009">
    <property type="protein sequence ID" value="PSS22405.1"/>
    <property type="molecule type" value="Genomic_DNA"/>
</dbReference>
<organism evidence="2 3">
    <name type="scientific">Amorphotheca resinae ATCC 22711</name>
    <dbReference type="NCBI Taxonomy" id="857342"/>
    <lineage>
        <taxon>Eukaryota</taxon>
        <taxon>Fungi</taxon>
        <taxon>Dikarya</taxon>
        <taxon>Ascomycota</taxon>
        <taxon>Pezizomycotina</taxon>
        <taxon>Leotiomycetes</taxon>
        <taxon>Helotiales</taxon>
        <taxon>Amorphothecaceae</taxon>
        <taxon>Amorphotheca</taxon>
    </lineage>
</organism>
<evidence type="ECO:0000313" key="2">
    <source>
        <dbReference type="EMBL" id="PSS22405.1"/>
    </source>
</evidence>
<evidence type="ECO:0000313" key="3">
    <source>
        <dbReference type="Proteomes" id="UP000241818"/>
    </source>
</evidence>
<dbReference type="RefSeq" id="XP_024722560.1">
    <property type="nucleotide sequence ID" value="XM_024863771.1"/>
</dbReference>
<dbReference type="GeneID" id="36571852"/>
<reference evidence="2 3" key="1">
    <citation type="journal article" date="2018" name="New Phytol.">
        <title>Comparative genomics and transcriptomics depict ericoid mycorrhizal fungi as versatile saprotrophs and plant mutualists.</title>
        <authorList>
            <person name="Martino E."/>
            <person name="Morin E."/>
            <person name="Grelet G.A."/>
            <person name="Kuo A."/>
            <person name="Kohler A."/>
            <person name="Daghino S."/>
            <person name="Barry K.W."/>
            <person name="Cichocki N."/>
            <person name="Clum A."/>
            <person name="Dockter R.B."/>
            <person name="Hainaut M."/>
            <person name="Kuo R.C."/>
            <person name="LaButti K."/>
            <person name="Lindahl B.D."/>
            <person name="Lindquist E.A."/>
            <person name="Lipzen A."/>
            <person name="Khouja H.R."/>
            <person name="Magnuson J."/>
            <person name="Murat C."/>
            <person name="Ohm R.A."/>
            <person name="Singer S.W."/>
            <person name="Spatafora J.W."/>
            <person name="Wang M."/>
            <person name="Veneault-Fourrey C."/>
            <person name="Henrissat B."/>
            <person name="Grigoriev I.V."/>
            <person name="Martin F.M."/>
            <person name="Perotto S."/>
        </authorList>
    </citation>
    <scope>NUCLEOTIDE SEQUENCE [LARGE SCALE GENOMIC DNA]</scope>
    <source>
        <strain evidence="2 3">ATCC 22711</strain>
    </source>
</reference>
<proteinExistence type="predicted"/>
<protein>
    <submittedName>
        <fullName evidence="2">Uncharacterized protein</fullName>
    </submittedName>
</protein>
<evidence type="ECO:0000256" key="1">
    <source>
        <dbReference type="SAM" id="MobiDB-lite"/>
    </source>
</evidence>
<keyword evidence="3" id="KW-1185">Reference proteome</keyword>
<feature type="compositionally biased region" description="Low complexity" evidence="1">
    <location>
        <begin position="16"/>
        <end position="35"/>
    </location>
</feature>
<sequence length="169" mass="17963">MAQSGGGNLEEKKQQQKQQTARGSSGGASRAASSGLRREEASAAEQKNQRSKLQKHACPRDRMRSRSFICGQFFTVDCGRWLARVRSKGPPASTTLTLTATITAAASITTTTPPTTSLLSAGTSCSSLATSRKRIGPGYKDVKEASPQLVTTSARPPAPGVVERHSFFH</sequence>
<dbReference type="AlphaFoldDB" id="A0A2T3B6K6"/>
<feature type="region of interest" description="Disordered" evidence="1">
    <location>
        <begin position="1"/>
        <end position="61"/>
    </location>
</feature>
<name>A0A2T3B6K6_AMORE</name>
<gene>
    <name evidence="2" type="ORF">M430DRAFT_17957</name>
</gene>
<accession>A0A2T3B6K6</accession>